<reference evidence="3" key="1">
    <citation type="submission" date="2025-08" db="UniProtKB">
        <authorList>
            <consortium name="RefSeq"/>
        </authorList>
    </citation>
    <scope>IDENTIFICATION</scope>
    <source>
        <tissue evidence="3">Thorax and Abdomen</tissue>
    </source>
</reference>
<gene>
    <name evidence="3" type="primary">LOC124293563</name>
</gene>
<keyword evidence="2" id="KW-1185">Reference proteome</keyword>
<sequence>MTTSEPKLAEADGTHLNSCGPKDTLCQLCGLPQIGSNQVRPNGLRGCKCNELSPHYKVPDPPRSVQPSILHPDSLKANLDAYVIGSCQPQLSKINSSGTPSSLKMDMCSQKETVPKEVTFEPPQGMDADSGDGKHF</sequence>
<name>A0ABM3FRY5_NEOLC</name>
<proteinExistence type="predicted"/>
<dbReference type="RefSeq" id="XP_046590758.1">
    <property type="nucleotide sequence ID" value="XM_046734802.1"/>
</dbReference>
<accession>A0ABM3FRY5</accession>
<protein>
    <submittedName>
        <fullName evidence="3">Uncharacterized protein LOC124293563</fullName>
    </submittedName>
</protein>
<evidence type="ECO:0000313" key="3">
    <source>
        <dbReference type="RefSeq" id="XP_046590758.1"/>
    </source>
</evidence>
<dbReference type="Proteomes" id="UP000829291">
    <property type="component" value="Chromosome 1"/>
</dbReference>
<evidence type="ECO:0000313" key="2">
    <source>
        <dbReference type="Proteomes" id="UP000829291"/>
    </source>
</evidence>
<feature type="region of interest" description="Disordered" evidence="1">
    <location>
        <begin position="114"/>
        <end position="136"/>
    </location>
</feature>
<dbReference type="GeneID" id="124293563"/>
<evidence type="ECO:0000256" key="1">
    <source>
        <dbReference type="SAM" id="MobiDB-lite"/>
    </source>
</evidence>
<organism evidence="2 3">
    <name type="scientific">Neodiprion lecontei</name>
    <name type="common">Redheaded pine sawfly</name>
    <dbReference type="NCBI Taxonomy" id="441921"/>
    <lineage>
        <taxon>Eukaryota</taxon>
        <taxon>Metazoa</taxon>
        <taxon>Ecdysozoa</taxon>
        <taxon>Arthropoda</taxon>
        <taxon>Hexapoda</taxon>
        <taxon>Insecta</taxon>
        <taxon>Pterygota</taxon>
        <taxon>Neoptera</taxon>
        <taxon>Endopterygota</taxon>
        <taxon>Hymenoptera</taxon>
        <taxon>Tenthredinoidea</taxon>
        <taxon>Diprionidae</taxon>
        <taxon>Diprioninae</taxon>
        <taxon>Neodiprion</taxon>
    </lineage>
</organism>